<keyword evidence="2" id="KW-1185">Reference proteome</keyword>
<name>A0A2T0XQN1_9BACT</name>
<dbReference type="AlphaFoldDB" id="A0A2T0XQN1"/>
<organism evidence="1 2">
    <name type="scientific">Marinilabilia salmonicolor</name>
    <dbReference type="NCBI Taxonomy" id="989"/>
    <lineage>
        <taxon>Bacteria</taxon>
        <taxon>Pseudomonadati</taxon>
        <taxon>Bacteroidota</taxon>
        <taxon>Bacteroidia</taxon>
        <taxon>Marinilabiliales</taxon>
        <taxon>Marinilabiliaceae</taxon>
        <taxon>Marinilabilia</taxon>
    </lineage>
</organism>
<dbReference type="EMBL" id="QPIZ01000001">
    <property type="protein sequence ID" value="RCW39381.1"/>
    <property type="molecule type" value="Genomic_DNA"/>
</dbReference>
<accession>A0A2T0XQN1</accession>
<sequence length="42" mass="4928">MRNIKGGKRVVKKYDLDGDGKWDFKTVTNKERGKFKSKVRVN</sequence>
<proteinExistence type="predicted"/>
<reference evidence="1 2" key="1">
    <citation type="submission" date="2018-07" db="EMBL/GenBank/DDBJ databases">
        <title>Freshwater and sediment microbial communities from various areas in North America, analyzing microbe dynamics in response to fracking.</title>
        <authorList>
            <person name="Lamendella R."/>
        </authorList>
    </citation>
    <scope>NUCLEOTIDE SEQUENCE [LARGE SCALE GENOMIC DNA]</scope>
    <source>
        <strain evidence="1 2">160A</strain>
    </source>
</reference>
<evidence type="ECO:0000313" key="2">
    <source>
        <dbReference type="Proteomes" id="UP000252733"/>
    </source>
</evidence>
<dbReference type="Proteomes" id="UP000252733">
    <property type="component" value="Unassembled WGS sequence"/>
</dbReference>
<gene>
    <name evidence="1" type="ORF">DFO77_101151</name>
</gene>
<protein>
    <recommendedName>
        <fullName evidence="3">EF-hand domain-containing protein</fullName>
    </recommendedName>
</protein>
<evidence type="ECO:0008006" key="3">
    <source>
        <dbReference type="Google" id="ProtNLM"/>
    </source>
</evidence>
<evidence type="ECO:0000313" key="1">
    <source>
        <dbReference type="EMBL" id="RCW39381.1"/>
    </source>
</evidence>
<dbReference type="RefSeq" id="WP_258176565.1">
    <property type="nucleotide sequence ID" value="NZ_PVTS01000003.1"/>
</dbReference>
<comment type="caution">
    <text evidence="1">The sequence shown here is derived from an EMBL/GenBank/DDBJ whole genome shotgun (WGS) entry which is preliminary data.</text>
</comment>